<dbReference type="InterPro" id="IPR000845">
    <property type="entry name" value="Nucleoside_phosphorylase_d"/>
</dbReference>
<dbReference type="SUPFAM" id="SSF53167">
    <property type="entry name" value="Purine and uridine phosphorylases"/>
    <property type="match status" value="1"/>
</dbReference>
<dbReference type="GO" id="GO:0019284">
    <property type="term" value="P:L-methionine salvage from S-adenosylmethionine"/>
    <property type="evidence" value="ECO:0007669"/>
    <property type="project" value="TreeGrafter"/>
</dbReference>
<dbReference type="Gene3D" id="3.40.50.1580">
    <property type="entry name" value="Nucleoside phosphorylase domain"/>
    <property type="match status" value="1"/>
</dbReference>
<dbReference type="KEGG" id="marg:MARG145_0598"/>
<dbReference type="GO" id="GO:0008782">
    <property type="term" value="F:adenosylhomocysteine nucleosidase activity"/>
    <property type="evidence" value="ECO:0007669"/>
    <property type="project" value="TreeGrafter"/>
</dbReference>
<dbReference type="GO" id="GO:0005829">
    <property type="term" value="C:cytosol"/>
    <property type="evidence" value="ECO:0007669"/>
    <property type="project" value="TreeGrafter"/>
</dbReference>
<evidence type="ECO:0000313" key="2">
    <source>
        <dbReference type="EMBL" id="MDI3349274.1"/>
    </source>
</evidence>
<sequence length="234" mass="26528">MEELTLFVLAESEEFDLDVDNNLLEKKLFEKNSIVLSLYLNKKVNKRFAILISDVGKVNAAFSLTNSFAILKDNNFIVSKIINLGPAGSLKLDKIGETYLIDKAYYFDVDLTAIPNYKIGQLPNNQYEFQTSLTLNSQINSSLGLNIKSKNILSADRFFNQKDINNIETNFNNISLLDMESTSLIHCANNLGIEISSIKIVSDLLNQKENFYLTKKEVWKSKVTEILELLIRGL</sequence>
<dbReference type="RefSeq" id="WP_004416296.1">
    <property type="nucleotide sequence ID" value="NZ_AP014657.1"/>
</dbReference>
<evidence type="ECO:0000313" key="3">
    <source>
        <dbReference type="Proteomes" id="UP001162175"/>
    </source>
</evidence>
<evidence type="ECO:0000259" key="1">
    <source>
        <dbReference type="Pfam" id="PF01048"/>
    </source>
</evidence>
<dbReference type="Proteomes" id="UP001162175">
    <property type="component" value="Unassembled WGS sequence"/>
</dbReference>
<accession>A0AA43QWN2</accession>
<dbReference type="GO" id="GO:0008930">
    <property type="term" value="F:methylthioadenosine nucleosidase activity"/>
    <property type="evidence" value="ECO:0007669"/>
    <property type="project" value="TreeGrafter"/>
</dbReference>
<dbReference type="EMBL" id="JAPFAR010000001">
    <property type="protein sequence ID" value="MDI3349274.1"/>
    <property type="molecule type" value="Genomic_DNA"/>
</dbReference>
<proteinExistence type="predicted"/>
<protein>
    <submittedName>
        <fullName evidence="2">5-methylthioadenosine nucleosidase/S-adenosylhomocysteine nucleosidase</fullName>
    </submittedName>
</protein>
<reference evidence="2" key="1">
    <citation type="submission" date="2022-11" db="EMBL/GenBank/DDBJ databases">
        <title>Draft genome of Mycoplasma arginini isolated from fly.</title>
        <authorList>
            <person name="Severgnini M."/>
            <person name="Gioia G."/>
            <person name="Cremonesi P."/>
            <person name="Moroni P."/>
            <person name="Addis M.F."/>
            <person name="Castiglioni B."/>
        </authorList>
    </citation>
    <scope>NUCLEOTIDE SEQUENCE</scope>
    <source>
        <strain evidence="2">QMP CG1-1632</strain>
    </source>
</reference>
<dbReference type="GeneID" id="80703590"/>
<dbReference type="AlphaFoldDB" id="A0AA43QWN2"/>
<name>A0AA43QWN2_MYCAR</name>
<gene>
    <name evidence="2" type="ORF">DCBHLPFO_00047</name>
</gene>
<organism evidence="2 3">
    <name type="scientific">Mycoplasmopsis arginini</name>
    <name type="common">Mycoplasma arginini</name>
    <dbReference type="NCBI Taxonomy" id="2094"/>
    <lineage>
        <taxon>Bacteria</taxon>
        <taxon>Bacillati</taxon>
        <taxon>Mycoplasmatota</taxon>
        <taxon>Mycoplasmoidales</taxon>
        <taxon>Metamycoplasmataceae</taxon>
        <taxon>Mycoplasmopsis</taxon>
    </lineage>
</organism>
<dbReference type="GO" id="GO:0009116">
    <property type="term" value="P:nucleoside metabolic process"/>
    <property type="evidence" value="ECO:0007669"/>
    <property type="project" value="InterPro"/>
</dbReference>
<dbReference type="PANTHER" id="PTHR46832">
    <property type="entry name" value="5'-METHYLTHIOADENOSINE/S-ADENOSYLHOMOCYSTEINE NUCLEOSIDASE"/>
    <property type="match status" value="1"/>
</dbReference>
<dbReference type="Pfam" id="PF01048">
    <property type="entry name" value="PNP_UDP_1"/>
    <property type="match status" value="1"/>
</dbReference>
<dbReference type="InterPro" id="IPR035994">
    <property type="entry name" value="Nucleoside_phosphorylase_sf"/>
</dbReference>
<dbReference type="PANTHER" id="PTHR46832:SF1">
    <property type="entry name" value="5'-METHYLTHIOADENOSINE_S-ADENOSYLHOMOCYSTEINE NUCLEOSIDASE"/>
    <property type="match status" value="1"/>
</dbReference>
<feature type="domain" description="Nucleoside phosphorylase" evidence="1">
    <location>
        <begin position="35"/>
        <end position="228"/>
    </location>
</feature>
<comment type="caution">
    <text evidence="2">The sequence shown here is derived from an EMBL/GenBank/DDBJ whole genome shotgun (WGS) entry which is preliminary data.</text>
</comment>